<dbReference type="PANTHER" id="PTHR11069">
    <property type="entry name" value="GLUCOSYLCERAMIDASE"/>
    <property type="match status" value="1"/>
</dbReference>
<keyword evidence="3 4" id="KW-0378">Hydrolase</keyword>
<dbReference type="EMBL" id="FQUQ01000004">
    <property type="protein sequence ID" value="SHG13329.1"/>
    <property type="molecule type" value="Genomic_DNA"/>
</dbReference>
<evidence type="ECO:0000313" key="8">
    <source>
        <dbReference type="EMBL" id="SHG13329.1"/>
    </source>
</evidence>
<keyword evidence="9" id="KW-1185">Reference proteome</keyword>
<evidence type="ECO:0000256" key="5">
    <source>
        <dbReference type="SAM" id="SignalP"/>
    </source>
</evidence>
<dbReference type="InterPro" id="IPR013780">
    <property type="entry name" value="Glyco_hydro_b"/>
</dbReference>
<evidence type="ECO:0000256" key="3">
    <source>
        <dbReference type="ARBA" id="ARBA00022801"/>
    </source>
</evidence>
<comment type="similarity">
    <text evidence="1 4">Belongs to the glycosyl hydrolase 30 family.</text>
</comment>
<organism evidence="8 9">
    <name type="scientific">Pedobacter caeni</name>
    <dbReference type="NCBI Taxonomy" id="288992"/>
    <lineage>
        <taxon>Bacteria</taxon>
        <taxon>Pseudomonadati</taxon>
        <taxon>Bacteroidota</taxon>
        <taxon>Sphingobacteriia</taxon>
        <taxon>Sphingobacteriales</taxon>
        <taxon>Sphingobacteriaceae</taxon>
        <taxon>Pedobacter</taxon>
    </lineage>
</organism>
<dbReference type="InterPro" id="IPR017853">
    <property type="entry name" value="GH"/>
</dbReference>
<evidence type="ECO:0000259" key="7">
    <source>
        <dbReference type="Pfam" id="PF17189"/>
    </source>
</evidence>
<evidence type="ECO:0000256" key="2">
    <source>
        <dbReference type="ARBA" id="ARBA00022729"/>
    </source>
</evidence>
<feature type="chain" id="PRO_5012138216" evidence="5">
    <location>
        <begin position="34"/>
        <end position="493"/>
    </location>
</feature>
<evidence type="ECO:0000256" key="1">
    <source>
        <dbReference type="ARBA" id="ARBA00005382"/>
    </source>
</evidence>
<dbReference type="PANTHER" id="PTHR11069:SF23">
    <property type="entry name" value="LYSOSOMAL ACID GLUCOSYLCERAMIDASE"/>
    <property type="match status" value="1"/>
</dbReference>
<dbReference type="GO" id="GO:0016020">
    <property type="term" value="C:membrane"/>
    <property type="evidence" value="ECO:0007669"/>
    <property type="project" value="GOC"/>
</dbReference>
<dbReference type="Pfam" id="PF02055">
    <property type="entry name" value="Glyco_hydro_30"/>
    <property type="match status" value="1"/>
</dbReference>
<dbReference type="PRINTS" id="PR00843">
    <property type="entry name" value="GLHYDRLASE30"/>
</dbReference>
<evidence type="ECO:0000256" key="4">
    <source>
        <dbReference type="RuleBase" id="RU361188"/>
    </source>
</evidence>
<keyword evidence="4" id="KW-0326">Glycosidase</keyword>
<protein>
    <submittedName>
        <fullName evidence="8">Glucosylceramidase</fullName>
    </submittedName>
</protein>
<accession>A0A1M5HBH0</accession>
<dbReference type="InterPro" id="IPR033452">
    <property type="entry name" value="GH30_C"/>
</dbReference>
<evidence type="ECO:0000259" key="6">
    <source>
        <dbReference type="Pfam" id="PF02055"/>
    </source>
</evidence>
<dbReference type="Gene3D" id="3.20.20.80">
    <property type="entry name" value="Glycosidases"/>
    <property type="match status" value="1"/>
</dbReference>
<dbReference type="InterPro" id="IPR001139">
    <property type="entry name" value="Glyco_hydro_30"/>
</dbReference>
<dbReference type="GO" id="GO:0004348">
    <property type="term" value="F:glucosylceramidase activity"/>
    <property type="evidence" value="ECO:0007669"/>
    <property type="project" value="InterPro"/>
</dbReference>
<dbReference type="Proteomes" id="UP000184287">
    <property type="component" value="Unassembled WGS sequence"/>
</dbReference>
<dbReference type="SUPFAM" id="SSF51445">
    <property type="entry name" value="(Trans)glycosidases"/>
    <property type="match status" value="1"/>
</dbReference>
<keyword evidence="2 5" id="KW-0732">Signal</keyword>
<gene>
    <name evidence="8" type="ORF">SAMN04488522_104591</name>
</gene>
<dbReference type="STRING" id="288992.SAMN04488522_104591"/>
<feature type="domain" description="Glycosyl hydrolase family 30 beta sandwich" evidence="7">
    <location>
        <begin position="430"/>
        <end position="490"/>
    </location>
</feature>
<dbReference type="Gene3D" id="2.60.40.1180">
    <property type="entry name" value="Golgi alpha-mannosidase II"/>
    <property type="match status" value="1"/>
</dbReference>
<feature type="domain" description="Glycosyl hydrolase family 30 TIM-barrel" evidence="6">
    <location>
        <begin position="89"/>
        <end position="427"/>
    </location>
</feature>
<dbReference type="AlphaFoldDB" id="A0A1M5HBH0"/>
<sequence length="493" mass="55749">MTAKPILRTQYQFMMTKRLLPFLFLLPVLCAHGQQGRPVVKTITQYTTALGTDLRISKTGTLSSRSMPQPLETEVCIFIDPSKTFQSVIGIGGSITDAVAENFAKLPAASQQEFLDAYYSKDKGIGYTLARTSIHSSDFSSGSYTYVKDQDPELKTFTVAHDEQYRIPLIKKAILAAGGKLPLYVSPWSPPDWMKTNNSMLKGGKLKPEFRQNWADYFVKFINAYEAKGIPVWGLTVQNEPMATQKWESCIYTAAEERDFIKEYLGPTLKKNGMAEKKLIAWDHNRDQIFQRANILLSDPEAAKYIWGIGFHWYETWTGSGMLFENVKLVKETFPDKQLIFTEGCVEKFNLDSVKNWSLGERYGYSMINDFNSGVSAWTDWNMLLDENGGPNHVGNFCFAPIHADLKSGKLIYTNSYYYLGHFSKFVQPGARRIAASSNRDLLISTAFINPDGKIVIIVMNKSEKTLPYHLWMYGKSSETTSLPHSISTIIID</sequence>
<dbReference type="Pfam" id="PF17189">
    <property type="entry name" value="Glyco_hydro_30C"/>
    <property type="match status" value="1"/>
</dbReference>
<evidence type="ECO:0000313" key="9">
    <source>
        <dbReference type="Proteomes" id="UP000184287"/>
    </source>
</evidence>
<proteinExistence type="inferred from homology"/>
<dbReference type="GO" id="GO:0006680">
    <property type="term" value="P:glucosylceramide catabolic process"/>
    <property type="evidence" value="ECO:0007669"/>
    <property type="project" value="TreeGrafter"/>
</dbReference>
<reference evidence="9" key="1">
    <citation type="submission" date="2016-11" db="EMBL/GenBank/DDBJ databases">
        <authorList>
            <person name="Varghese N."/>
            <person name="Submissions S."/>
        </authorList>
    </citation>
    <scope>NUCLEOTIDE SEQUENCE [LARGE SCALE GENOMIC DNA]</scope>
    <source>
        <strain evidence="9">DSM 16990</strain>
    </source>
</reference>
<dbReference type="InterPro" id="IPR033453">
    <property type="entry name" value="Glyco_hydro_30_TIM-barrel"/>
</dbReference>
<feature type="signal peptide" evidence="5">
    <location>
        <begin position="1"/>
        <end position="33"/>
    </location>
</feature>
<name>A0A1M5HBH0_9SPHI</name>